<keyword evidence="3 11" id="KW-0963">Cytoplasm</keyword>
<evidence type="ECO:0000256" key="2">
    <source>
        <dbReference type="ARBA" id="ARBA00005609"/>
    </source>
</evidence>
<dbReference type="PROSITE" id="PS50975">
    <property type="entry name" value="ATP_GRASP"/>
    <property type="match status" value="1"/>
</dbReference>
<evidence type="ECO:0000313" key="15">
    <source>
        <dbReference type="Proteomes" id="UP001497392"/>
    </source>
</evidence>
<feature type="compositionally biased region" description="Polar residues" evidence="12">
    <location>
        <begin position="54"/>
        <end position="63"/>
    </location>
</feature>
<dbReference type="PROSITE" id="PS00616">
    <property type="entry name" value="HIS_ACID_PHOSPHAT_1"/>
    <property type="match status" value="1"/>
</dbReference>
<dbReference type="SUPFAM" id="SSF56059">
    <property type="entry name" value="Glutathione synthetase ATP-binding domain-like"/>
    <property type="match status" value="1"/>
</dbReference>
<evidence type="ECO:0000256" key="7">
    <source>
        <dbReference type="ARBA" id="ARBA00022840"/>
    </source>
</evidence>
<evidence type="ECO:0000256" key="6">
    <source>
        <dbReference type="ARBA" id="ARBA00022777"/>
    </source>
</evidence>
<dbReference type="Pfam" id="PF18086">
    <property type="entry name" value="PPIP5K2_N"/>
    <property type="match status" value="1"/>
</dbReference>
<keyword evidence="15" id="KW-1185">Reference proteome</keyword>
<feature type="region of interest" description="Disordered" evidence="12">
    <location>
        <begin position="759"/>
        <end position="862"/>
    </location>
</feature>
<feature type="compositionally biased region" description="Basic and acidic residues" evidence="12">
    <location>
        <begin position="65"/>
        <end position="77"/>
    </location>
</feature>
<comment type="function">
    <text evidence="11">Bifunctional inositol kinase that acts in concert with the IP6K kinases to synthesize the diphosphate group-containing inositol pyrophosphates diphosphoinositol pentakisphosphate, PP-InsP5, and bis-diphosphoinositol tetrakisphosphate, (PP)2-InsP4. PP-InsP5 and (PP)2-InsP4, also respectively called InsP7 and InsP8, may regulate a variety of cellular processes, including apoptosis, vesicle trafficking, cytoskeletal dynamics, and exocytosis. Phosphorylates inositol hexakisphosphate (InsP6).</text>
</comment>
<feature type="compositionally biased region" description="Polar residues" evidence="12">
    <location>
        <begin position="19"/>
        <end position="28"/>
    </location>
</feature>
<keyword evidence="4 11" id="KW-0808">Transferase</keyword>
<evidence type="ECO:0000256" key="4">
    <source>
        <dbReference type="ARBA" id="ARBA00022679"/>
    </source>
</evidence>
<evidence type="ECO:0000256" key="8">
    <source>
        <dbReference type="ARBA" id="ARBA00033696"/>
    </source>
</evidence>
<feature type="region of interest" description="Disordered" evidence="12">
    <location>
        <begin position="1083"/>
        <end position="1112"/>
    </location>
</feature>
<gene>
    <name evidence="14" type="primary">g1828</name>
    <name evidence="14" type="ORF">VP750_LOCUS1561</name>
</gene>
<keyword evidence="5 10" id="KW-0547">Nucleotide-binding</keyword>
<feature type="region of interest" description="Disordered" evidence="12">
    <location>
        <begin position="1"/>
        <end position="91"/>
    </location>
</feature>
<evidence type="ECO:0000256" key="11">
    <source>
        <dbReference type="RuleBase" id="RU365032"/>
    </source>
</evidence>
<feature type="region of interest" description="Disordered" evidence="12">
    <location>
        <begin position="552"/>
        <end position="573"/>
    </location>
</feature>
<sequence>MMRKCQPLPEEDEAEDLNATGTPATPFSETMEDVDGPSNGSSPDLVNHPHLDNSMRSMSTSVASRRKEYMQKRREAESQQQQQRTSNMSRAERIAVMKRTRSEPWLGDHDASLPKIHIGICAMDKKAHSRPMKAIVDRLETYGEFEVTYFGDDTIMNKPIAEWPACDCLLSWHSDGFPLAKAQKYAALKKPYLINDMVMQDVLLDRRKVYGKLKESGIPVPHHICVNRDGLPEGQDPEGFIETEDYVEVDGVQIQKPFVEKPISGEDHNIYIYYPHAMGGGVKRLYRKVENRSGDYDSNHPGTVRRDGSYIIEEFLTTGGTDVKVYTVGPRYAHAEARKSPVVDGKVTRSADGKELRFPVLLSPQEKEIARMVCLAFGQKVCGFDLLRSERGKSYVCDVNGWSFVKNSHKYYDDAAGILRSIILSAIAPHRLATAPPQQLVQSPSQEERACHDFDRQATEELPNFLPYAAVDNTDELEERGHHEELRCVLAVIRHGDRTPKQKMKMKVTQAPLLDLLVRHMDAKGKQAKLKSPQELQDLLDVTRALLADMDRERQSAAQTGGPEGTDAPPNLSELKLDADQDELREKFGIVRTVLEAGGSFAGVNRKVQLKPTKWSEPEEGSTEPPHLVEALLILKHGGVLTHAGRQQAEALGNVFRTVMYPRYGPAGGGLLRLHSTYRHDLKIYSSDEGRVQTSAAAFTQGLLDLEGDSLTPILVSLVKKDAGMLDAFGKGASDDIRAAKNELYGQMTWDPVTHLSLNVPPQISTPRPSPPPSPKLDTALSGGLDSNSAEGISPVRVSLSKAASAVKERGGPLPPPSPVPPAGGATRRLSNDGSVSNSSTGSRRGTREEPGPPRPHIHPMPQTPLFLLRQLVGHIKVLVEQLRHMCLEEKVGRDGAVGKGYNALTQSAKEWALEPGKPCSGERLLLMFDRWRKLLKAFYNEKKQQFDISKVPDIYDSAKYDAIHNSELGLNMKQLYTIAKQLADCVIPNEYGIDAGSKMRIGSKICCALLGKLLADLSNMQEESIATAGMEGSGEPVSPFDSYVDLNPQTSSMVEGPRISAANAIPEHHGGSSVTSAPARMASLEDSMSPHASPSSTGVLGAEETAAEGDEVEEDRETLHRLCPTYAQDINSPLRHVRTRIYFTSESHMHSLINVLRYSHLLHADGPREEGIVSTAAAEKLHNTTELDYMTHIVLRMYENKKVPVDSPERFRVEILFSPGASHNPFEVVPLKQDHTLPVLPRMPLHAGAGATWAELNELLGPHSLPAKASTYNYSMNVDTDKD</sequence>
<proteinExistence type="inferred from homology"/>
<evidence type="ECO:0000259" key="13">
    <source>
        <dbReference type="PROSITE" id="PS50975"/>
    </source>
</evidence>
<dbReference type="PANTHER" id="PTHR12750:SF9">
    <property type="entry name" value="INOSITOL HEXAKISPHOSPHATE AND DIPHOSPHOINOSITOL-PENTAKISPHOSPHATE KINASE"/>
    <property type="match status" value="1"/>
</dbReference>
<comment type="similarity">
    <text evidence="2 11">Belongs to the histidine acid phosphatase family. VIP1 subfamily.</text>
</comment>
<comment type="catalytic activity">
    <reaction evidence="8">
        <text>5-diphospho-1D-myo-inositol 1,2,3,4,6-pentakisphosphate + ATP + H(+) = 1,5-bis(diphospho)-1D-myo-inositol 2,3,4,6-tetrakisphosphate + ADP</text>
        <dbReference type="Rhea" id="RHEA:10276"/>
        <dbReference type="ChEBI" id="CHEBI:15378"/>
        <dbReference type="ChEBI" id="CHEBI:30616"/>
        <dbReference type="ChEBI" id="CHEBI:58628"/>
        <dbReference type="ChEBI" id="CHEBI:77983"/>
        <dbReference type="ChEBI" id="CHEBI:456216"/>
        <dbReference type="EC" id="2.7.4.24"/>
    </reaction>
    <physiologicalReaction direction="left-to-right" evidence="8">
        <dbReference type="Rhea" id="RHEA:10277"/>
    </physiologicalReaction>
</comment>
<comment type="subcellular location">
    <subcellularLocation>
        <location evidence="1 11">Cytoplasm</location>
        <location evidence="1 11">Cytosol</location>
    </subcellularLocation>
</comment>
<organism evidence="14 15">
    <name type="scientific">Coccomyxa viridis</name>
    <dbReference type="NCBI Taxonomy" id="1274662"/>
    <lineage>
        <taxon>Eukaryota</taxon>
        <taxon>Viridiplantae</taxon>
        <taxon>Chlorophyta</taxon>
        <taxon>core chlorophytes</taxon>
        <taxon>Trebouxiophyceae</taxon>
        <taxon>Trebouxiophyceae incertae sedis</taxon>
        <taxon>Coccomyxaceae</taxon>
        <taxon>Coccomyxa</taxon>
    </lineage>
</organism>
<feature type="domain" description="ATP-grasp" evidence="13">
    <location>
        <begin position="210"/>
        <end position="429"/>
    </location>
</feature>
<feature type="compositionally biased region" description="Pro residues" evidence="12">
    <location>
        <begin position="813"/>
        <end position="822"/>
    </location>
</feature>
<dbReference type="InterPro" id="IPR000560">
    <property type="entry name" value="His_Pase_clade-2"/>
</dbReference>
<dbReference type="PANTHER" id="PTHR12750">
    <property type="entry name" value="DIPHOSPHOINOSITOL PENTAKISPHOSPHATE KINASE"/>
    <property type="match status" value="1"/>
</dbReference>
<dbReference type="InterPro" id="IPR029033">
    <property type="entry name" value="His_PPase_superfam"/>
</dbReference>
<dbReference type="Gene3D" id="3.40.50.11950">
    <property type="match status" value="1"/>
</dbReference>
<feature type="compositionally biased region" description="Low complexity" evidence="12">
    <location>
        <begin position="832"/>
        <end position="844"/>
    </location>
</feature>
<evidence type="ECO:0000256" key="5">
    <source>
        <dbReference type="ARBA" id="ARBA00022741"/>
    </source>
</evidence>
<keyword evidence="7 10" id="KW-0067">ATP-binding</keyword>
<dbReference type="InterPro" id="IPR040557">
    <property type="entry name" value="VIP1_N"/>
</dbReference>
<evidence type="ECO:0000256" key="12">
    <source>
        <dbReference type="SAM" id="MobiDB-lite"/>
    </source>
</evidence>
<comment type="catalytic activity">
    <reaction evidence="9">
        <text>1D-myo-inositol hexakisphosphate + ATP = 1-diphospho-1D-myo-inositol 2,3,4,5,6-pentakisphosphate + ADP</text>
        <dbReference type="Rhea" id="RHEA:37459"/>
        <dbReference type="ChEBI" id="CHEBI:30616"/>
        <dbReference type="ChEBI" id="CHEBI:58130"/>
        <dbReference type="ChEBI" id="CHEBI:74946"/>
        <dbReference type="ChEBI" id="CHEBI:456216"/>
        <dbReference type="EC" id="2.7.4.24"/>
    </reaction>
    <physiologicalReaction direction="left-to-right" evidence="9">
        <dbReference type="Rhea" id="RHEA:37460"/>
    </physiologicalReaction>
</comment>
<dbReference type="InterPro" id="IPR011761">
    <property type="entry name" value="ATP-grasp"/>
</dbReference>
<feature type="region of interest" description="Disordered" evidence="12">
    <location>
        <begin position="1028"/>
        <end position="1052"/>
    </location>
</feature>
<dbReference type="InterPro" id="IPR033379">
    <property type="entry name" value="Acid_Pase_AS"/>
</dbReference>
<accession>A0ABP1FQR5</accession>
<evidence type="ECO:0000256" key="3">
    <source>
        <dbReference type="ARBA" id="ARBA00022490"/>
    </source>
</evidence>
<dbReference type="Gene3D" id="3.30.470.20">
    <property type="entry name" value="ATP-grasp fold, B domain"/>
    <property type="match status" value="1"/>
</dbReference>
<dbReference type="CDD" id="cd07061">
    <property type="entry name" value="HP_HAP_like"/>
    <property type="match status" value="1"/>
</dbReference>
<evidence type="ECO:0000256" key="10">
    <source>
        <dbReference type="PROSITE-ProRule" id="PRU00409"/>
    </source>
</evidence>
<dbReference type="Proteomes" id="UP001497392">
    <property type="component" value="Unassembled WGS sequence"/>
</dbReference>
<keyword evidence="6 11" id="KW-0418">Kinase</keyword>
<evidence type="ECO:0000313" key="14">
    <source>
        <dbReference type="EMBL" id="CAL5219902.1"/>
    </source>
</evidence>
<dbReference type="InterPro" id="IPR037446">
    <property type="entry name" value="His_Pase_VIP1"/>
</dbReference>
<dbReference type="SUPFAM" id="SSF53254">
    <property type="entry name" value="Phosphoglycerate mutase-like"/>
    <property type="match status" value="1"/>
</dbReference>
<dbReference type="EMBL" id="CAXHTA020000002">
    <property type="protein sequence ID" value="CAL5219902.1"/>
    <property type="molecule type" value="Genomic_DNA"/>
</dbReference>
<evidence type="ECO:0000256" key="1">
    <source>
        <dbReference type="ARBA" id="ARBA00004514"/>
    </source>
</evidence>
<protein>
    <recommendedName>
        <fullName evidence="11">Inositol hexakisphosphate and diphosphoinositol-pentakisphosphate kinase</fullName>
        <ecNumber evidence="11">2.7.4.24</ecNumber>
    </recommendedName>
</protein>
<comment type="caution">
    <text evidence="14">The sequence shown here is derived from an EMBL/GenBank/DDBJ whole genome shotgun (WGS) entry which is preliminary data.</text>
</comment>
<dbReference type="Pfam" id="PF00328">
    <property type="entry name" value="His_Phos_2"/>
    <property type="match status" value="2"/>
</dbReference>
<dbReference type="Gene3D" id="3.40.50.1240">
    <property type="entry name" value="Phosphoglycerate mutase-like"/>
    <property type="match status" value="1"/>
</dbReference>
<evidence type="ECO:0000256" key="9">
    <source>
        <dbReference type="ARBA" id="ARBA00034629"/>
    </source>
</evidence>
<name>A0ABP1FQR5_9CHLO</name>
<reference evidence="14 15" key="1">
    <citation type="submission" date="2024-06" db="EMBL/GenBank/DDBJ databases">
        <authorList>
            <person name="Kraege A."/>
            <person name="Thomma B."/>
        </authorList>
    </citation>
    <scope>NUCLEOTIDE SEQUENCE [LARGE SCALE GENOMIC DNA]</scope>
</reference>
<dbReference type="EC" id="2.7.4.24" evidence="11"/>